<comment type="function">
    <text evidence="5">One of two assembly initiator proteins, it binds directly to the 5'-end of the 23S rRNA, where it nucleates assembly of the 50S subunit.</text>
</comment>
<name>A0A291IR67_9MOLU</name>
<dbReference type="SMART" id="SM00739">
    <property type="entry name" value="KOW"/>
    <property type="match status" value="1"/>
</dbReference>
<dbReference type="InterPro" id="IPR057264">
    <property type="entry name" value="Ribosomal_uL24_C"/>
</dbReference>
<keyword evidence="8" id="KW-1185">Reference proteome</keyword>
<dbReference type="Pfam" id="PF00467">
    <property type="entry name" value="KOW"/>
    <property type="match status" value="1"/>
</dbReference>
<evidence type="ECO:0000313" key="8">
    <source>
        <dbReference type="Proteomes" id="UP000232227"/>
    </source>
</evidence>
<dbReference type="InterPro" id="IPR014722">
    <property type="entry name" value="Rib_uL2_dom2"/>
</dbReference>
<comment type="function">
    <text evidence="5">One of the proteins that surrounds the polypeptide exit tunnel on the outside of the subunit.</text>
</comment>
<dbReference type="CDD" id="cd06089">
    <property type="entry name" value="KOW_RPL26"/>
    <property type="match status" value="1"/>
</dbReference>
<organism evidence="7 8">
    <name type="scientific">Mesoplasma lactucae ATCC 49193</name>
    <dbReference type="NCBI Taxonomy" id="81460"/>
    <lineage>
        <taxon>Bacteria</taxon>
        <taxon>Bacillati</taxon>
        <taxon>Mycoplasmatota</taxon>
        <taxon>Mollicutes</taxon>
        <taxon>Entomoplasmatales</taxon>
        <taxon>Entomoplasmataceae</taxon>
        <taxon>Mesoplasma</taxon>
    </lineage>
</organism>
<evidence type="ECO:0000313" key="7">
    <source>
        <dbReference type="EMBL" id="ATG97181.1"/>
    </source>
</evidence>
<dbReference type="Gene3D" id="2.30.30.30">
    <property type="match status" value="1"/>
</dbReference>
<dbReference type="GO" id="GO:0019843">
    <property type="term" value="F:rRNA binding"/>
    <property type="evidence" value="ECO:0007669"/>
    <property type="project" value="UniProtKB-UniRule"/>
</dbReference>
<dbReference type="InterPro" id="IPR005824">
    <property type="entry name" value="KOW"/>
</dbReference>
<keyword evidence="2 5" id="KW-0689">Ribosomal protein</keyword>
<dbReference type="PANTHER" id="PTHR12903">
    <property type="entry name" value="MITOCHONDRIAL RIBOSOMAL PROTEIN L24"/>
    <property type="match status" value="1"/>
</dbReference>
<sequence>MAKSKLLKGDIVKVIAGSHKGESGPITWISKDKTRVSVQGIEVSKHQKPSQADTEGGIKQIPATIHISNVALVDPKKKDTATRVGYQINDGKKERFAKKSGQVIK</sequence>
<keyword evidence="5" id="KW-0694">RNA-binding</keyword>
<comment type="similarity">
    <text evidence="1 5 6">Belongs to the universal ribosomal protein uL24 family.</text>
</comment>
<evidence type="ECO:0000256" key="3">
    <source>
        <dbReference type="ARBA" id="ARBA00023274"/>
    </source>
</evidence>
<evidence type="ECO:0000256" key="4">
    <source>
        <dbReference type="ARBA" id="ARBA00035206"/>
    </source>
</evidence>
<keyword evidence="3 5" id="KW-0687">Ribonucleoprotein</keyword>
<dbReference type="Proteomes" id="UP000232227">
    <property type="component" value="Chromosome"/>
</dbReference>
<comment type="subunit">
    <text evidence="5">Part of the 50S ribosomal subunit.</text>
</comment>
<gene>
    <name evidence="5" type="primary">rplX</name>
    <name evidence="7" type="ORF">CP520_00165</name>
</gene>
<dbReference type="EMBL" id="CP023668">
    <property type="protein sequence ID" value="ATG97181.1"/>
    <property type="molecule type" value="Genomic_DNA"/>
</dbReference>
<dbReference type="InterPro" id="IPR003256">
    <property type="entry name" value="Ribosomal_uL24"/>
</dbReference>
<dbReference type="GO" id="GO:0006412">
    <property type="term" value="P:translation"/>
    <property type="evidence" value="ECO:0007669"/>
    <property type="project" value="UniProtKB-UniRule"/>
</dbReference>
<evidence type="ECO:0000256" key="1">
    <source>
        <dbReference type="ARBA" id="ARBA00010618"/>
    </source>
</evidence>
<dbReference type="NCBIfam" id="TIGR01079">
    <property type="entry name" value="rplX_bact"/>
    <property type="match status" value="1"/>
</dbReference>
<dbReference type="SUPFAM" id="SSF50104">
    <property type="entry name" value="Translation proteins SH3-like domain"/>
    <property type="match status" value="1"/>
</dbReference>
<dbReference type="InterPro" id="IPR005825">
    <property type="entry name" value="Ribosomal_uL24_CS"/>
</dbReference>
<dbReference type="HAMAP" id="MF_01326_B">
    <property type="entry name" value="Ribosomal_uL24_B"/>
    <property type="match status" value="1"/>
</dbReference>
<dbReference type="KEGG" id="mlac:CP520_00165"/>
<accession>A0A291IR67</accession>
<reference evidence="7 8" key="1">
    <citation type="submission" date="2017-09" db="EMBL/GenBank/DDBJ databases">
        <title>SPAdes assembly of the Mesoplasma lactucae genome.</title>
        <authorList>
            <person name="Knight T.F."/>
            <person name="Rubinstein R."/>
            <person name="Citino T."/>
        </authorList>
    </citation>
    <scope>NUCLEOTIDE SEQUENCE [LARGE SCALE GENOMIC DNA]</scope>
    <source>
        <strain evidence="7 8">831-C4</strain>
    </source>
</reference>
<dbReference type="InterPro" id="IPR041988">
    <property type="entry name" value="Ribosomal_uL24_KOW"/>
</dbReference>
<dbReference type="GO" id="GO:1990904">
    <property type="term" value="C:ribonucleoprotein complex"/>
    <property type="evidence" value="ECO:0007669"/>
    <property type="project" value="UniProtKB-KW"/>
</dbReference>
<dbReference type="InterPro" id="IPR008991">
    <property type="entry name" value="Translation_prot_SH3-like_sf"/>
</dbReference>
<dbReference type="AlphaFoldDB" id="A0A291IR67"/>
<dbReference type="OrthoDB" id="9807419at2"/>
<keyword evidence="5" id="KW-0699">rRNA-binding</keyword>
<dbReference type="Pfam" id="PF17136">
    <property type="entry name" value="ribosomal_L24"/>
    <property type="match status" value="1"/>
</dbReference>
<protein>
    <recommendedName>
        <fullName evidence="4 5">Large ribosomal subunit protein uL24</fullName>
    </recommendedName>
</protein>
<evidence type="ECO:0000256" key="5">
    <source>
        <dbReference type="HAMAP-Rule" id="MF_01326"/>
    </source>
</evidence>
<proteinExistence type="inferred from homology"/>
<dbReference type="RefSeq" id="WP_096862469.1">
    <property type="nucleotide sequence ID" value="NZ_CP023668.1"/>
</dbReference>
<dbReference type="GO" id="GO:0005840">
    <property type="term" value="C:ribosome"/>
    <property type="evidence" value="ECO:0007669"/>
    <property type="project" value="UniProtKB-KW"/>
</dbReference>
<dbReference type="GO" id="GO:0003735">
    <property type="term" value="F:structural constituent of ribosome"/>
    <property type="evidence" value="ECO:0007669"/>
    <property type="project" value="InterPro"/>
</dbReference>
<evidence type="ECO:0000256" key="6">
    <source>
        <dbReference type="RuleBase" id="RU003477"/>
    </source>
</evidence>
<evidence type="ECO:0000256" key="2">
    <source>
        <dbReference type="ARBA" id="ARBA00022980"/>
    </source>
</evidence>
<dbReference type="PROSITE" id="PS01108">
    <property type="entry name" value="RIBOSOMAL_L24"/>
    <property type="match status" value="1"/>
</dbReference>